<feature type="compositionally biased region" description="Polar residues" evidence="6">
    <location>
        <begin position="306"/>
        <end position="315"/>
    </location>
</feature>
<dbReference type="InterPro" id="IPR044780">
    <property type="entry name" value="Heh2/Src1"/>
</dbReference>
<feature type="compositionally biased region" description="Acidic residues" evidence="6">
    <location>
        <begin position="582"/>
        <end position="595"/>
    </location>
</feature>
<sequence>MDHLQPGFNPASVSTAQLRKILNLHTISYPSSAKKSELVQIFENEVKPNAGKWLQEYESKVENLHDQGFVNAGGARQQRPSPKTQSKIEGPVVASGKTAIRNASSPKAKSKSDVKTEAEDSNFRITATAPPTPAAADQEGRVLVNSAEEEKFKEKEGNEVKGSGKESSKSVAKSPTVRKTIASADNKTKSPLASKPLSEVEDSQDEHRDSSTFSSDNVFQSKSDSARKRKRKREADEKPTSSAPGSAKKIKSPSSGGKGDFEHSLDKSIYDDSDSEIFQYSILSKNEVDKLRSSPAKSATPKSPRQRTQAQSPISSKPGYQVETGPDQSSQGASKGASKDAPNSNLEKSQEGASLPTDELARSLGVTIQGFQQRPGSASNLTTQQLSDKSESSSQWHPNPSELEEPDFPKQEEPQPVETPSREATGRDNKPTISLGSVRKSEAKSTPSTSEAKTPDARTLSSKKQRVKKPESRKTSATATPKSTRTSGGAGATPASANASSATRAKSAAATPASTKNNTPAQASKTTPKIGSSERLARSKNATPLSYKTTTTTPKRIRTPVGRSALTPKPRLLSISASKIESDDEEEEEEEDGDTEVAAALGEKKKETKSLVNRNSLSSMLATLLTWTVVITAALFGYWFHEQKYLVGFCGEGIDQGRTLGSYHNVVLDTLGDVLVKYCQPSCVPCPPHARCFPNLEIGCYEDFVEYQPWYDVLFPGHKKCIPDTKKAEKLEIMIDVALDLLRSKNAQVQCGKGQDDCESGILLADLHDLLLSMKASYITNEEFEELWSRSVVELEKEPEIKVRQVRNI</sequence>
<dbReference type="PANTHER" id="PTHR47808">
    <property type="entry name" value="INNER NUCLEAR MEMBRANE PROTEIN HEH2-RELATED"/>
    <property type="match status" value="1"/>
</dbReference>
<evidence type="ECO:0000313" key="10">
    <source>
        <dbReference type="EMBL" id="CAK9439976.1"/>
    </source>
</evidence>
<feature type="compositionally biased region" description="Polar residues" evidence="6">
    <location>
        <begin position="78"/>
        <end position="87"/>
    </location>
</feature>
<evidence type="ECO:0000259" key="9">
    <source>
        <dbReference type="Pfam" id="PF12949"/>
    </source>
</evidence>
<feature type="compositionally biased region" description="Basic and acidic residues" evidence="6">
    <location>
        <begin position="420"/>
        <end position="430"/>
    </location>
</feature>
<feature type="compositionally biased region" description="Polar residues" evidence="6">
    <location>
        <begin position="211"/>
        <end position="221"/>
    </location>
</feature>
<feature type="domain" description="Man1/Src1-like C-terminal" evidence="8">
    <location>
        <begin position="630"/>
        <end position="808"/>
    </location>
</feature>
<keyword evidence="11" id="KW-1185">Reference proteome</keyword>
<evidence type="ECO:0000256" key="5">
    <source>
        <dbReference type="ARBA" id="ARBA00023242"/>
    </source>
</evidence>
<feature type="transmembrane region" description="Helical" evidence="7">
    <location>
        <begin position="620"/>
        <end position="640"/>
    </location>
</feature>
<dbReference type="InterPro" id="IPR025856">
    <property type="entry name" value="HeH/LEM_domain"/>
</dbReference>
<organism evidence="10 11">
    <name type="scientific">Lodderomyces beijingensis</name>
    <dbReference type="NCBI Taxonomy" id="1775926"/>
    <lineage>
        <taxon>Eukaryota</taxon>
        <taxon>Fungi</taxon>
        <taxon>Dikarya</taxon>
        <taxon>Ascomycota</taxon>
        <taxon>Saccharomycotina</taxon>
        <taxon>Pichiomycetes</taxon>
        <taxon>Debaryomycetaceae</taxon>
        <taxon>Candida/Lodderomyces clade</taxon>
        <taxon>Lodderomyces</taxon>
    </lineage>
</organism>
<protein>
    <recommendedName>
        <fullName evidence="12">Inner nuclear membrane protein SRC1</fullName>
    </recommendedName>
</protein>
<evidence type="ECO:0000256" key="1">
    <source>
        <dbReference type="ARBA" id="ARBA00004126"/>
    </source>
</evidence>
<evidence type="ECO:0000256" key="4">
    <source>
        <dbReference type="ARBA" id="ARBA00023136"/>
    </source>
</evidence>
<proteinExistence type="predicted"/>
<dbReference type="RefSeq" id="XP_066831014.1">
    <property type="nucleotide sequence ID" value="XM_066974257.1"/>
</dbReference>
<keyword evidence="5" id="KW-0539">Nucleus</keyword>
<dbReference type="PANTHER" id="PTHR47808:SF2">
    <property type="entry name" value="LEM DOMAIN-CONTAINING PROTEIN 2"/>
    <property type="match status" value="1"/>
</dbReference>
<evidence type="ECO:0000256" key="2">
    <source>
        <dbReference type="ARBA" id="ARBA00022692"/>
    </source>
</evidence>
<reference evidence="10 11" key="1">
    <citation type="submission" date="2024-03" db="EMBL/GenBank/DDBJ databases">
        <authorList>
            <person name="Brejova B."/>
        </authorList>
    </citation>
    <scope>NUCLEOTIDE SEQUENCE [LARGE SCALE GENOMIC DNA]</scope>
    <source>
        <strain evidence="10 11">CBS 14171</strain>
    </source>
</reference>
<gene>
    <name evidence="10" type="ORF">LODBEIA_P40760</name>
</gene>
<dbReference type="CDD" id="cd12935">
    <property type="entry name" value="LEM_like"/>
    <property type="match status" value="1"/>
</dbReference>
<keyword evidence="3 7" id="KW-1133">Transmembrane helix</keyword>
<evidence type="ECO:0000256" key="6">
    <source>
        <dbReference type="SAM" id="MobiDB-lite"/>
    </source>
</evidence>
<feature type="compositionally biased region" description="Low complexity" evidence="6">
    <location>
        <begin position="482"/>
        <end position="521"/>
    </location>
</feature>
<dbReference type="Pfam" id="PF12949">
    <property type="entry name" value="HeH"/>
    <property type="match status" value="1"/>
</dbReference>
<feature type="compositionally biased region" description="Low complexity" evidence="6">
    <location>
        <begin position="293"/>
        <end position="303"/>
    </location>
</feature>
<accession>A0ABP0ZNZ4</accession>
<keyword evidence="2 7" id="KW-0812">Transmembrane</keyword>
<dbReference type="Pfam" id="PF09402">
    <property type="entry name" value="MSC"/>
    <property type="match status" value="1"/>
</dbReference>
<dbReference type="EMBL" id="OZ022409">
    <property type="protein sequence ID" value="CAK9439976.1"/>
    <property type="molecule type" value="Genomic_DNA"/>
</dbReference>
<comment type="subcellular location">
    <subcellularLocation>
        <location evidence="1">Nucleus membrane</location>
    </subcellularLocation>
</comment>
<dbReference type="InterPro" id="IPR018996">
    <property type="entry name" value="Man1/Src1-like_C"/>
</dbReference>
<evidence type="ECO:0000313" key="11">
    <source>
        <dbReference type="Proteomes" id="UP001497383"/>
    </source>
</evidence>
<keyword evidence="4 7" id="KW-0472">Membrane</keyword>
<dbReference type="Proteomes" id="UP001497383">
    <property type="component" value="Chromosome 5"/>
</dbReference>
<feature type="domain" description="HeH/LEM" evidence="9">
    <location>
        <begin position="16"/>
        <end position="44"/>
    </location>
</feature>
<feature type="compositionally biased region" description="Basic and acidic residues" evidence="6">
    <location>
        <begin position="110"/>
        <end position="122"/>
    </location>
</feature>
<feature type="region of interest" description="Disordered" evidence="6">
    <location>
        <begin position="284"/>
        <end position="595"/>
    </location>
</feature>
<feature type="compositionally biased region" description="Basic and acidic residues" evidence="6">
    <location>
        <begin position="148"/>
        <end position="168"/>
    </location>
</feature>
<feature type="compositionally biased region" description="Low complexity" evidence="6">
    <location>
        <begin position="241"/>
        <end position="255"/>
    </location>
</feature>
<evidence type="ECO:0000259" key="8">
    <source>
        <dbReference type="Pfam" id="PF09402"/>
    </source>
</evidence>
<dbReference type="GeneID" id="92209272"/>
<feature type="compositionally biased region" description="Polar residues" evidence="6">
    <location>
        <begin position="369"/>
        <end position="398"/>
    </location>
</feature>
<evidence type="ECO:0008006" key="12">
    <source>
        <dbReference type="Google" id="ProtNLM"/>
    </source>
</evidence>
<evidence type="ECO:0000256" key="7">
    <source>
        <dbReference type="SAM" id="Phobius"/>
    </source>
</evidence>
<name>A0ABP0ZNZ4_9ASCO</name>
<feature type="region of interest" description="Disordered" evidence="6">
    <location>
        <begin position="71"/>
        <end position="267"/>
    </location>
</feature>
<evidence type="ECO:0000256" key="3">
    <source>
        <dbReference type="ARBA" id="ARBA00022989"/>
    </source>
</evidence>